<evidence type="ECO:0000313" key="1">
    <source>
        <dbReference type="EMBL" id="KAE8389680.1"/>
    </source>
</evidence>
<dbReference type="Proteomes" id="UP000326877">
    <property type="component" value="Unassembled WGS sequence"/>
</dbReference>
<dbReference type="OrthoDB" id="4499271at2759"/>
<organism evidence="1">
    <name type="scientific">Petromyces alliaceus</name>
    <name type="common">Aspergillus alliaceus</name>
    <dbReference type="NCBI Taxonomy" id="209559"/>
    <lineage>
        <taxon>Eukaryota</taxon>
        <taxon>Fungi</taxon>
        <taxon>Dikarya</taxon>
        <taxon>Ascomycota</taxon>
        <taxon>Pezizomycotina</taxon>
        <taxon>Eurotiomycetes</taxon>
        <taxon>Eurotiomycetidae</taxon>
        <taxon>Eurotiales</taxon>
        <taxon>Aspergillaceae</taxon>
        <taxon>Aspergillus</taxon>
        <taxon>Aspergillus subgen. Circumdati</taxon>
    </lineage>
</organism>
<dbReference type="AlphaFoldDB" id="A0A5N7C6E7"/>
<dbReference type="EMBL" id="ML735262">
    <property type="protein sequence ID" value="KAE8389680.1"/>
    <property type="molecule type" value="Genomic_DNA"/>
</dbReference>
<reference evidence="1" key="1">
    <citation type="submission" date="2019-04" db="EMBL/GenBank/DDBJ databases">
        <title>Friends and foes A comparative genomics studyof 23 Aspergillus species from section Flavi.</title>
        <authorList>
            <consortium name="DOE Joint Genome Institute"/>
            <person name="Kjaerbolling I."/>
            <person name="Vesth T."/>
            <person name="Frisvad J.C."/>
            <person name="Nybo J.L."/>
            <person name="Theobald S."/>
            <person name="Kildgaard S."/>
            <person name="Isbrandt T."/>
            <person name="Kuo A."/>
            <person name="Sato A."/>
            <person name="Lyhne E.K."/>
            <person name="Kogle M.E."/>
            <person name="Wiebenga A."/>
            <person name="Kun R.S."/>
            <person name="Lubbers R.J."/>
            <person name="Makela M.R."/>
            <person name="Barry K."/>
            <person name="Chovatia M."/>
            <person name="Clum A."/>
            <person name="Daum C."/>
            <person name="Haridas S."/>
            <person name="He G."/>
            <person name="LaButti K."/>
            <person name="Lipzen A."/>
            <person name="Mondo S."/>
            <person name="Riley R."/>
            <person name="Salamov A."/>
            <person name="Simmons B.A."/>
            <person name="Magnuson J.K."/>
            <person name="Henrissat B."/>
            <person name="Mortensen U.H."/>
            <person name="Larsen T.O."/>
            <person name="Devries R.P."/>
            <person name="Grigoriev I.V."/>
            <person name="Machida M."/>
            <person name="Baker S.E."/>
            <person name="Andersen M.R."/>
        </authorList>
    </citation>
    <scope>NUCLEOTIDE SEQUENCE [LARGE SCALE GENOMIC DNA]</scope>
    <source>
        <strain evidence="1">IBT 14317</strain>
    </source>
</reference>
<proteinExistence type="predicted"/>
<name>A0A5N7C6E7_PETAA</name>
<protein>
    <submittedName>
        <fullName evidence="1">Uncharacterized protein</fullName>
    </submittedName>
</protein>
<gene>
    <name evidence="1" type="ORF">BDV23DRAFT_93825</name>
</gene>
<sequence>MMTKFQFVGQQLDNDLVISISCLLDAANVPNLLWGNYLLTIYGIPTIVDGVSFVVPDSLIETSFSTLFEAGFLPCPRHTDCLRSGSAQCQPPYRHLHIDDELAISLYRKSDTLWEFPDFEAAFHDAGSDIMFASDVRLPPATLGRGRGRFLQPSPVRIPSALRYCEALILLLCRDLGSACETYWMAILTYMLEFVDGTVIFNEEGLREGYKQFYHALKLGDPTMYRILEGLRRDLTKKRLLPVKED</sequence>
<accession>A0A5N7C6E7</accession>